<sequence>MGRIVFLGCLDLKIPQWKHARLEQGLLIRDAPHFCIHRLTSSSAVWFDDGVEKTVEAEKPVGVDPSVQITYIDNNSTMNRLNISPVITTLDLQQPAHFILDQYGQHPWVGVRGYAHCELRLRTRWVIMGHTRPPFQTRQFLQFVTFYPQSVT</sequence>
<evidence type="ECO:0000313" key="1">
    <source>
        <dbReference type="EMBL" id="KAF5757419.1"/>
    </source>
</evidence>
<dbReference type="Gramene" id="mRNA:HanXRQr2_Chr17g0826461">
    <property type="protein sequence ID" value="mRNA:HanXRQr2_Chr17g0826461"/>
    <property type="gene ID" value="HanXRQr2_Chr17g0826461"/>
</dbReference>
<proteinExistence type="predicted"/>
<comment type="caution">
    <text evidence="1">The sequence shown here is derived from an EMBL/GenBank/DDBJ whole genome shotgun (WGS) entry which is preliminary data.</text>
</comment>
<protein>
    <submittedName>
        <fullName evidence="1">Uncharacterized protein</fullName>
    </submittedName>
</protein>
<dbReference type="Proteomes" id="UP000215914">
    <property type="component" value="Unassembled WGS sequence"/>
</dbReference>
<evidence type="ECO:0000313" key="2">
    <source>
        <dbReference type="Proteomes" id="UP000215914"/>
    </source>
</evidence>
<accession>A0A9K3GX33</accession>
<keyword evidence="2" id="KW-1185">Reference proteome</keyword>
<gene>
    <name evidence="1" type="ORF">HanXRQr2_Chr17g0826461</name>
</gene>
<dbReference type="EMBL" id="MNCJ02000332">
    <property type="protein sequence ID" value="KAF5757419.1"/>
    <property type="molecule type" value="Genomic_DNA"/>
</dbReference>
<name>A0A9K3GX33_HELAN</name>
<organism evidence="1 2">
    <name type="scientific">Helianthus annuus</name>
    <name type="common">Common sunflower</name>
    <dbReference type="NCBI Taxonomy" id="4232"/>
    <lineage>
        <taxon>Eukaryota</taxon>
        <taxon>Viridiplantae</taxon>
        <taxon>Streptophyta</taxon>
        <taxon>Embryophyta</taxon>
        <taxon>Tracheophyta</taxon>
        <taxon>Spermatophyta</taxon>
        <taxon>Magnoliopsida</taxon>
        <taxon>eudicotyledons</taxon>
        <taxon>Gunneridae</taxon>
        <taxon>Pentapetalae</taxon>
        <taxon>asterids</taxon>
        <taxon>campanulids</taxon>
        <taxon>Asterales</taxon>
        <taxon>Asteraceae</taxon>
        <taxon>Asteroideae</taxon>
        <taxon>Heliantheae alliance</taxon>
        <taxon>Heliantheae</taxon>
        <taxon>Helianthus</taxon>
    </lineage>
</organism>
<reference evidence="1" key="1">
    <citation type="journal article" date="2017" name="Nature">
        <title>The sunflower genome provides insights into oil metabolism, flowering and Asterid evolution.</title>
        <authorList>
            <person name="Badouin H."/>
            <person name="Gouzy J."/>
            <person name="Grassa C.J."/>
            <person name="Murat F."/>
            <person name="Staton S.E."/>
            <person name="Cottret L."/>
            <person name="Lelandais-Briere C."/>
            <person name="Owens G.L."/>
            <person name="Carrere S."/>
            <person name="Mayjonade B."/>
            <person name="Legrand L."/>
            <person name="Gill N."/>
            <person name="Kane N.C."/>
            <person name="Bowers J.E."/>
            <person name="Hubner S."/>
            <person name="Bellec A."/>
            <person name="Berard A."/>
            <person name="Berges H."/>
            <person name="Blanchet N."/>
            <person name="Boniface M.C."/>
            <person name="Brunel D."/>
            <person name="Catrice O."/>
            <person name="Chaidir N."/>
            <person name="Claudel C."/>
            <person name="Donnadieu C."/>
            <person name="Faraut T."/>
            <person name="Fievet G."/>
            <person name="Helmstetter N."/>
            <person name="King M."/>
            <person name="Knapp S.J."/>
            <person name="Lai Z."/>
            <person name="Le Paslier M.C."/>
            <person name="Lippi Y."/>
            <person name="Lorenzon L."/>
            <person name="Mandel J.R."/>
            <person name="Marage G."/>
            <person name="Marchand G."/>
            <person name="Marquand E."/>
            <person name="Bret-Mestries E."/>
            <person name="Morien E."/>
            <person name="Nambeesan S."/>
            <person name="Nguyen T."/>
            <person name="Pegot-Espagnet P."/>
            <person name="Pouilly N."/>
            <person name="Raftis F."/>
            <person name="Sallet E."/>
            <person name="Schiex T."/>
            <person name="Thomas J."/>
            <person name="Vandecasteele C."/>
            <person name="Vares D."/>
            <person name="Vear F."/>
            <person name="Vautrin S."/>
            <person name="Crespi M."/>
            <person name="Mangin B."/>
            <person name="Burke J.M."/>
            <person name="Salse J."/>
            <person name="Munos S."/>
            <person name="Vincourt P."/>
            <person name="Rieseberg L.H."/>
            <person name="Langlade N.B."/>
        </authorList>
    </citation>
    <scope>NUCLEOTIDE SEQUENCE</scope>
    <source>
        <tissue evidence="1">Leaves</tissue>
    </source>
</reference>
<dbReference type="AlphaFoldDB" id="A0A9K3GX33"/>
<reference evidence="1" key="2">
    <citation type="submission" date="2020-06" db="EMBL/GenBank/DDBJ databases">
        <title>Helianthus annuus Genome sequencing and assembly Release 2.</title>
        <authorList>
            <person name="Gouzy J."/>
            <person name="Langlade N."/>
            <person name="Munos S."/>
        </authorList>
    </citation>
    <scope>NUCLEOTIDE SEQUENCE</scope>
    <source>
        <tissue evidence="1">Leaves</tissue>
    </source>
</reference>